<comment type="caution">
    <text evidence="1">The sequence shown here is derived from an EMBL/GenBank/DDBJ whole genome shotgun (WGS) entry which is preliminary data.</text>
</comment>
<evidence type="ECO:0000313" key="1">
    <source>
        <dbReference type="EMBL" id="KAJ1348449.1"/>
    </source>
</evidence>
<protein>
    <submittedName>
        <fullName evidence="1">Uncharacterized protein</fullName>
    </submittedName>
</protein>
<dbReference type="EMBL" id="JAHQIW010000507">
    <property type="protein sequence ID" value="KAJ1348449.1"/>
    <property type="molecule type" value="Genomic_DNA"/>
</dbReference>
<proteinExistence type="predicted"/>
<organism evidence="1 2">
    <name type="scientific">Parelaphostrongylus tenuis</name>
    <name type="common">Meningeal worm</name>
    <dbReference type="NCBI Taxonomy" id="148309"/>
    <lineage>
        <taxon>Eukaryota</taxon>
        <taxon>Metazoa</taxon>
        <taxon>Ecdysozoa</taxon>
        <taxon>Nematoda</taxon>
        <taxon>Chromadorea</taxon>
        <taxon>Rhabditida</taxon>
        <taxon>Rhabditina</taxon>
        <taxon>Rhabditomorpha</taxon>
        <taxon>Strongyloidea</taxon>
        <taxon>Metastrongylidae</taxon>
        <taxon>Parelaphostrongylus</taxon>
    </lineage>
</organism>
<gene>
    <name evidence="1" type="ORF">KIN20_003749</name>
</gene>
<keyword evidence="2" id="KW-1185">Reference proteome</keyword>
<evidence type="ECO:0000313" key="2">
    <source>
        <dbReference type="Proteomes" id="UP001196413"/>
    </source>
</evidence>
<name>A0AAD5MQD4_PARTN</name>
<dbReference type="Proteomes" id="UP001196413">
    <property type="component" value="Unassembled WGS sequence"/>
</dbReference>
<sequence length="69" mass="7482">MNEKAFGGTLKANAAKETTNTTLNRNGSPEIATQTVEANVSRPDTPPVDYDAFDNLKIKHEGNGRTTVY</sequence>
<dbReference type="AlphaFoldDB" id="A0AAD5MQD4"/>
<reference evidence="1" key="1">
    <citation type="submission" date="2021-06" db="EMBL/GenBank/DDBJ databases">
        <title>Parelaphostrongylus tenuis whole genome reference sequence.</title>
        <authorList>
            <person name="Garwood T.J."/>
            <person name="Larsen P.A."/>
            <person name="Fountain-Jones N.M."/>
            <person name="Garbe J.R."/>
            <person name="Macchietto M.G."/>
            <person name="Kania S.A."/>
            <person name="Gerhold R.W."/>
            <person name="Richards J.E."/>
            <person name="Wolf T.M."/>
        </authorList>
    </citation>
    <scope>NUCLEOTIDE SEQUENCE</scope>
    <source>
        <strain evidence="1">MNPRO001-30</strain>
        <tissue evidence="1">Meninges</tissue>
    </source>
</reference>
<accession>A0AAD5MQD4</accession>